<evidence type="ECO:0000313" key="4">
    <source>
        <dbReference type="Proteomes" id="UP001215280"/>
    </source>
</evidence>
<evidence type="ECO:0000256" key="2">
    <source>
        <dbReference type="ARBA" id="ARBA00022691"/>
    </source>
</evidence>
<dbReference type="PANTHER" id="PTHR35897:SF1">
    <property type="entry name" value="METHYLTRANSFERASE AUSD"/>
    <property type="match status" value="1"/>
</dbReference>
<accession>A0AAD7J061</accession>
<protein>
    <submittedName>
        <fullName evidence="3">Uncharacterized protein</fullName>
    </submittedName>
</protein>
<dbReference type="Proteomes" id="UP001215280">
    <property type="component" value="Unassembled WGS sequence"/>
</dbReference>
<comment type="caution">
    <text evidence="3">The sequence shown here is derived from an EMBL/GenBank/DDBJ whole genome shotgun (WGS) entry which is preliminary data.</text>
</comment>
<dbReference type="GO" id="GO:0016740">
    <property type="term" value="F:transferase activity"/>
    <property type="evidence" value="ECO:0007669"/>
    <property type="project" value="UniProtKB-KW"/>
</dbReference>
<evidence type="ECO:0000313" key="3">
    <source>
        <dbReference type="EMBL" id="KAJ7753377.1"/>
    </source>
</evidence>
<dbReference type="EMBL" id="JARJLG010000071">
    <property type="protein sequence ID" value="KAJ7753377.1"/>
    <property type="molecule type" value="Genomic_DNA"/>
</dbReference>
<sequence length="210" mass="23377">MLAEFRANKHNFIFANIGCCLSHVSYRAIQGGIPARQTLSVDKHKKIWDFGKLTLSYAGPPPQDAPFVVGDLLDVKFLPRLSHAKPKPTKPIPDLRALKTLAPLHSRVSVVFAERLFDLLSFEEQEDLAARLAPLLVRRKGAMVFGRQRGGTAFEATQDEDGLDVFLHSPESWRVMWAAAFPKGTINVETEVIPRASNPESSNLWCLTSD</sequence>
<keyword evidence="2" id="KW-0949">S-adenosyl-L-methionine</keyword>
<proteinExistence type="predicted"/>
<name>A0AAD7J061_9AGAR</name>
<gene>
    <name evidence="3" type="ORF">DFH07DRAFT_513241</name>
</gene>
<dbReference type="InterPro" id="IPR051654">
    <property type="entry name" value="Meroterpenoid_MTases"/>
</dbReference>
<reference evidence="3" key="1">
    <citation type="submission" date="2023-03" db="EMBL/GenBank/DDBJ databases">
        <title>Massive genome expansion in bonnet fungi (Mycena s.s.) driven by repeated elements and novel gene families across ecological guilds.</title>
        <authorList>
            <consortium name="Lawrence Berkeley National Laboratory"/>
            <person name="Harder C.B."/>
            <person name="Miyauchi S."/>
            <person name="Viragh M."/>
            <person name="Kuo A."/>
            <person name="Thoen E."/>
            <person name="Andreopoulos B."/>
            <person name="Lu D."/>
            <person name="Skrede I."/>
            <person name="Drula E."/>
            <person name="Henrissat B."/>
            <person name="Morin E."/>
            <person name="Kohler A."/>
            <person name="Barry K."/>
            <person name="LaButti K."/>
            <person name="Morin E."/>
            <person name="Salamov A."/>
            <person name="Lipzen A."/>
            <person name="Mereny Z."/>
            <person name="Hegedus B."/>
            <person name="Baldrian P."/>
            <person name="Stursova M."/>
            <person name="Weitz H."/>
            <person name="Taylor A."/>
            <person name="Grigoriev I.V."/>
            <person name="Nagy L.G."/>
            <person name="Martin F."/>
            <person name="Kauserud H."/>
        </authorList>
    </citation>
    <scope>NUCLEOTIDE SEQUENCE</scope>
    <source>
        <strain evidence="3">CBHHK188m</strain>
    </source>
</reference>
<organism evidence="3 4">
    <name type="scientific">Mycena maculata</name>
    <dbReference type="NCBI Taxonomy" id="230809"/>
    <lineage>
        <taxon>Eukaryota</taxon>
        <taxon>Fungi</taxon>
        <taxon>Dikarya</taxon>
        <taxon>Basidiomycota</taxon>
        <taxon>Agaricomycotina</taxon>
        <taxon>Agaricomycetes</taxon>
        <taxon>Agaricomycetidae</taxon>
        <taxon>Agaricales</taxon>
        <taxon>Marasmiineae</taxon>
        <taxon>Mycenaceae</taxon>
        <taxon>Mycena</taxon>
    </lineage>
</organism>
<evidence type="ECO:0000256" key="1">
    <source>
        <dbReference type="ARBA" id="ARBA00022679"/>
    </source>
</evidence>
<dbReference type="AlphaFoldDB" id="A0AAD7J061"/>
<keyword evidence="4" id="KW-1185">Reference proteome</keyword>
<dbReference type="PANTHER" id="PTHR35897">
    <property type="entry name" value="METHYLTRANSFERASE AUSD"/>
    <property type="match status" value="1"/>
</dbReference>
<keyword evidence="1" id="KW-0808">Transferase</keyword>